<sequence>MGLVFISRDTRFSGVEVRPASNGLVKERGCVQFFSVDVIYMFKNFNKEKCTKKYGSYPRDGTAWLVDTETWEWWRVDHLFDFDEPIWVKDLIL</sequence>
<reference evidence="1" key="1">
    <citation type="journal article" date="2015" name="Nature">
        <title>Complex archaea that bridge the gap between prokaryotes and eukaryotes.</title>
        <authorList>
            <person name="Spang A."/>
            <person name="Saw J.H."/>
            <person name="Jorgensen S.L."/>
            <person name="Zaremba-Niedzwiedzka K."/>
            <person name="Martijn J."/>
            <person name="Lind A.E."/>
            <person name="van Eijk R."/>
            <person name="Schleper C."/>
            <person name="Guy L."/>
            <person name="Ettema T.J."/>
        </authorList>
    </citation>
    <scope>NUCLEOTIDE SEQUENCE</scope>
</reference>
<evidence type="ECO:0000313" key="1">
    <source>
        <dbReference type="EMBL" id="KKM14736.1"/>
    </source>
</evidence>
<organism evidence="1">
    <name type="scientific">marine sediment metagenome</name>
    <dbReference type="NCBI Taxonomy" id="412755"/>
    <lineage>
        <taxon>unclassified sequences</taxon>
        <taxon>metagenomes</taxon>
        <taxon>ecological metagenomes</taxon>
    </lineage>
</organism>
<gene>
    <name evidence="1" type="ORF">LCGC14_1703160</name>
</gene>
<dbReference type="AlphaFoldDB" id="A0A0F9HH26"/>
<proteinExistence type="predicted"/>
<dbReference type="EMBL" id="LAZR01015080">
    <property type="protein sequence ID" value="KKM14736.1"/>
    <property type="molecule type" value="Genomic_DNA"/>
</dbReference>
<accession>A0A0F9HH26</accession>
<name>A0A0F9HH26_9ZZZZ</name>
<protein>
    <submittedName>
        <fullName evidence="1">Uncharacterized protein</fullName>
    </submittedName>
</protein>
<comment type="caution">
    <text evidence="1">The sequence shown here is derived from an EMBL/GenBank/DDBJ whole genome shotgun (WGS) entry which is preliminary data.</text>
</comment>